<comment type="caution">
    <text evidence="2">The sequence shown here is derived from an EMBL/GenBank/DDBJ whole genome shotgun (WGS) entry which is preliminary data.</text>
</comment>
<evidence type="ECO:0000313" key="2">
    <source>
        <dbReference type="EMBL" id="RLJ71411.1"/>
    </source>
</evidence>
<gene>
    <name evidence="2" type="ORF">BCF55_1713</name>
</gene>
<feature type="transmembrane region" description="Helical" evidence="1">
    <location>
        <begin position="12"/>
        <end position="32"/>
    </location>
</feature>
<keyword evidence="1" id="KW-1133">Transmembrane helix</keyword>
<keyword evidence="1" id="KW-0472">Membrane</keyword>
<keyword evidence="1" id="KW-0812">Transmembrane</keyword>
<sequence length="45" mass="5115">MEVKIDFNTFALALGITAIFITFALISINRLYQERKGEKNPLNSL</sequence>
<protein>
    <submittedName>
        <fullName evidence="2">Uncharacterized protein</fullName>
    </submittedName>
</protein>
<name>A0A497XT18_9AQUI</name>
<reference evidence="2 3" key="1">
    <citation type="submission" date="2018-10" db="EMBL/GenBank/DDBJ databases">
        <title>Genomic Encyclopedia of Archaeal and Bacterial Type Strains, Phase II (KMG-II): from individual species to whole genera.</title>
        <authorList>
            <person name="Goeker M."/>
        </authorList>
    </citation>
    <scope>NUCLEOTIDE SEQUENCE [LARGE SCALE GENOMIC DNA]</scope>
    <source>
        <strain evidence="2 3">DSM 16510</strain>
    </source>
</reference>
<proteinExistence type="predicted"/>
<evidence type="ECO:0000256" key="1">
    <source>
        <dbReference type="SAM" id="Phobius"/>
    </source>
</evidence>
<evidence type="ECO:0000313" key="3">
    <source>
        <dbReference type="Proteomes" id="UP000267841"/>
    </source>
</evidence>
<organism evidence="2 3">
    <name type="scientific">Hydrogenivirga caldilitoris</name>
    <dbReference type="NCBI Taxonomy" id="246264"/>
    <lineage>
        <taxon>Bacteria</taxon>
        <taxon>Pseudomonadati</taxon>
        <taxon>Aquificota</taxon>
        <taxon>Aquificia</taxon>
        <taxon>Aquificales</taxon>
        <taxon>Aquificaceae</taxon>
        <taxon>Hydrogenivirga</taxon>
    </lineage>
</organism>
<dbReference type="EMBL" id="RCCJ01000001">
    <property type="protein sequence ID" value="RLJ71411.1"/>
    <property type="molecule type" value="Genomic_DNA"/>
</dbReference>
<dbReference type="Proteomes" id="UP000267841">
    <property type="component" value="Unassembled WGS sequence"/>
</dbReference>
<accession>A0A497XT18</accession>
<dbReference type="AlphaFoldDB" id="A0A497XT18"/>
<keyword evidence="3" id="KW-1185">Reference proteome</keyword>